<keyword evidence="2" id="KW-1185">Reference proteome</keyword>
<dbReference type="GO" id="GO:0015774">
    <property type="term" value="P:polysaccharide transport"/>
    <property type="evidence" value="ECO:0007669"/>
    <property type="project" value="InterPro"/>
</dbReference>
<name>A0A6B3RIG0_9RHOB</name>
<dbReference type="EMBL" id="JAAIKE010000001">
    <property type="protein sequence ID" value="NEX45800.1"/>
    <property type="molecule type" value="Genomic_DNA"/>
</dbReference>
<protein>
    <submittedName>
        <fullName evidence="1">Capsular polysaccharide biosynthesis protein</fullName>
    </submittedName>
</protein>
<evidence type="ECO:0000313" key="2">
    <source>
        <dbReference type="Proteomes" id="UP000481421"/>
    </source>
</evidence>
<sequence>MWALAAAEAGLAAQPEVDRKAAGKSPRRLYHYNAGFLRDRRLRRILALCGHELALGLPGPEDGVVVWGRSPYAQRGEAVAARRAVPLIRLEDAFLRSIRPGRQGGGRLGLMIDPLGVHFDASSPSRIEQILAQDHLDDSNILMRARDGIGRLRTSELSKYNIHDPALPLPAPGYVLVVDQTRGDASIRHSGATAQSFKQMLAAAMDAHPTARIVIKTHPETVLGLREGHFSDADVSDRVSLLTAPVSPYPLLEGAIAVYTVSSQLGFEAILAGHRPHVFGQPFYAGWGLTRDAAPLPRRGRNLTKVQLFAAAMILAPVWYDPCRDRLCSFEEALDQLEAEVRAFREDRFGHVAVGMRLWKRGRLQAVFGQEKPLVFRDTANAPNGRGVLVWAGKEASVEGVAEVPVRRVEDGFLRSRGLGADLVPPLSLVTDDLGIYYDPTRESRLERLILSPPPPGGLARAARLRARLVALGLTKYNLQGQTPDLPSGHRILVPGQVEDDASVLKGGGDVRSNLGLLRAARAARPDAVLIYKPHPDVEAGLRPGAISPQDLQGLADVVASKAEPVALIAACDEVWTLTSLLGFEALLRGKPVTCLGAPFYAGWGLTRDLGPVPTRRLRGPDGSLLPRPTLDHLVHAALIAYPRYYDPVSRRPCPPEVAIDRLAAGDLPHPGWGNRLLAKLQGRLATHARLWRR</sequence>
<dbReference type="InterPro" id="IPR007833">
    <property type="entry name" value="Capsule_polysaccharide_synth"/>
</dbReference>
<dbReference type="Proteomes" id="UP000481421">
    <property type="component" value="Unassembled WGS sequence"/>
</dbReference>
<gene>
    <name evidence="1" type="ORF">G3572_06260</name>
</gene>
<dbReference type="CDD" id="cd16440">
    <property type="entry name" value="beta_Kdo_transferase_KpsC_1"/>
    <property type="match status" value="1"/>
</dbReference>
<dbReference type="RefSeq" id="WP_164609759.1">
    <property type="nucleotide sequence ID" value="NZ_JAAIKE010000001.1"/>
</dbReference>
<evidence type="ECO:0000313" key="1">
    <source>
        <dbReference type="EMBL" id="NEX45800.1"/>
    </source>
</evidence>
<dbReference type="Pfam" id="PF05159">
    <property type="entry name" value="Capsule_synth"/>
    <property type="match status" value="4"/>
</dbReference>
<organism evidence="1 2">
    <name type="scientific">Pseudotabrizicola algicola</name>
    <dbReference type="NCBI Taxonomy" id="2709381"/>
    <lineage>
        <taxon>Bacteria</taxon>
        <taxon>Pseudomonadati</taxon>
        <taxon>Pseudomonadota</taxon>
        <taxon>Alphaproteobacteria</taxon>
        <taxon>Rhodobacterales</taxon>
        <taxon>Paracoccaceae</taxon>
        <taxon>Pseudotabrizicola</taxon>
    </lineage>
</organism>
<dbReference type="AlphaFoldDB" id="A0A6B3RIG0"/>
<comment type="caution">
    <text evidence="1">The sequence shown here is derived from an EMBL/GenBank/DDBJ whole genome shotgun (WGS) entry which is preliminary data.</text>
</comment>
<proteinExistence type="predicted"/>
<dbReference type="CDD" id="cd16439">
    <property type="entry name" value="beta_Kdo_transferase_KpsC_2"/>
    <property type="match status" value="1"/>
</dbReference>
<accession>A0A6B3RIG0</accession>
<dbReference type="GO" id="GO:0000271">
    <property type="term" value="P:polysaccharide biosynthetic process"/>
    <property type="evidence" value="ECO:0007669"/>
    <property type="project" value="InterPro"/>
</dbReference>
<reference evidence="1 2" key="1">
    <citation type="submission" date="2020-02" db="EMBL/GenBank/DDBJ databases">
        <title>Rhodobacter algicola sp. nov., isolated from microalga culture.</title>
        <authorList>
            <person name="Park C.-Y."/>
        </authorList>
    </citation>
    <scope>NUCLEOTIDE SEQUENCE [LARGE SCALE GENOMIC DNA]</scope>
    <source>
        <strain evidence="1 2">ETT8</strain>
    </source>
</reference>